<dbReference type="KEGG" id="mag:amb1492"/>
<dbReference type="Pfam" id="PF12728">
    <property type="entry name" value="HTH_17"/>
    <property type="match status" value="1"/>
</dbReference>
<dbReference type="InterPro" id="IPR010093">
    <property type="entry name" value="SinI_DNA-bd"/>
</dbReference>
<gene>
    <name evidence="3" type="ordered locus">amb1492</name>
</gene>
<dbReference type="HOGENOM" id="CLU_2206840_0_0_5"/>
<dbReference type="EMBL" id="AP007255">
    <property type="protein sequence ID" value="BAE50296.1"/>
    <property type="molecule type" value="Genomic_DNA"/>
</dbReference>
<feature type="region of interest" description="Disordered" evidence="1">
    <location>
        <begin position="54"/>
        <end position="107"/>
    </location>
</feature>
<name>Q2W779_PARM1</name>
<proteinExistence type="predicted"/>
<evidence type="ECO:0000313" key="3">
    <source>
        <dbReference type="EMBL" id="BAE50296.1"/>
    </source>
</evidence>
<dbReference type="InterPro" id="IPR041657">
    <property type="entry name" value="HTH_17"/>
</dbReference>
<feature type="domain" description="Helix-turn-helix" evidence="2">
    <location>
        <begin position="6"/>
        <end position="50"/>
    </location>
</feature>
<dbReference type="OrthoDB" id="7872598at2"/>
<dbReference type="STRING" id="342108.amb1492"/>
<reference evidence="3 4" key="1">
    <citation type="journal article" date="2005" name="DNA Res.">
        <title>Complete genome sequence of the facultative anaerobic magnetotactic bacterium Magnetospirillum sp. strain AMB-1.</title>
        <authorList>
            <person name="Matsunaga T."/>
            <person name="Okamura Y."/>
            <person name="Fukuda Y."/>
            <person name="Wahyudi A.T."/>
            <person name="Murase Y."/>
            <person name="Takeyama H."/>
        </authorList>
    </citation>
    <scope>NUCLEOTIDE SEQUENCE [LARGE SCALE GENOMIC DNA]</scope>
    <source>
        <strain evidence="4">ATCC 700264 / AMB-1</strain>
    </source>
</reference>
<protein>
    <recommendedName>
        <fullName evidence="2">Helix-turn-helix domain-containing protein</fullName>
    </recommendedName>
</protein>
<feature type="compositionally biased region" description="Polar residues" evidence="1">
    <location>
        <begin position="54"/>
        <end position="70"/>
    </location>
</feature>
<evidence type="ECO:0000259" key="2">
    <source>
        <dbReference type="Pfam" id="PF12728"/>
    </source>
</evidence>
<evidence type="ECO:0000256" key="1">
    <source>
        <dbReference type="SAM" id="MobiDB-lite"/>
    </source>
</evidence>
<dbReference type="NCBIfam" id="TIGR01764">
    <property type="entry name" value="excise"/>
    <property type="match status" value="1"/>
</dbReference>
<sequence length="107" mass="11591">MQPRALTPAQLAERWQCSDQHVYNLVRAKKLQAMRLGKLIRITIQAVEEFECGSSISEENGAPSSMSGESDSAGPSEISTPPRIITPLPSGRALISKGRSLSRSQTP</sequence>
<dbReference type="Proteomes" id="UP000007058">
    <property type="component" value="Chromosome"/>
</dbReference>
<evidence type="ECO:0000313" key="4">
    <source>
        <dbReference type="Proteomes" id="UP000007058"/>
    </source>
</evidence>
<keyword evidence="4" id="KW-1185">Reference proteome</keyword>
<accession>Q2W779</accession>
<organism evidence="3 4">
    <name type="scientific">Paramagnetospirillum magneticum (strain ATCC 700264 / AMB-1)</name>
    <name type="common">Magnetospirillum magneticum</name>
    <dbReference type="NCBI Taxonomy" id="342108"/>
    <lineage>
        <taxon>Bacteria</taxon>
        <taxon>Pseudomonadati</taxon>
        <taxon>Pseudomonadota</taxon>
        <taxon>Alphaproteobacteria</taxon>
        <taxon>Rhodospirillales</taxon>
        <taxon>Magnetospirillaceae</taxon>
        <taxon>Paramagnetospirillum</taxon>
    </lineage>
</organism>
<dbReference type="AlphaFoldDB" id="Q2W779"/>
<dbReference type="GO" id="GO:0003677">
    <property type="term" value="F:DNA binding"/>
    <property type="evidence" value="ECO:0007669"/>
    <property type="project" value="InterPro"/>
</dbReference>